<name>I3EID0_NEMP3</name>
<accession>I3EID0</accession>
<dbReference type="VEuPathDB" id="MicrosporidiaDB:NEQG_00796"/>
<reference evidence="1" key="1">
    <citation type="submission" date="2011-01" db="EMBL/GenBank/DDBJ databases">
        <title>The Genome Sequence of Nematocida parisii strain ERTm3.</title>
        <authorList>
            <consortium name="The Broad Institute Genome Sequencing Platform"/>
            <consortium name="The Broad Institute Genome Sequencing Center for Infectious Disease"/>
            <person name="Cuomo C."/>
            <person name="Troemel E."/>
            <person name="Young S.K."/>
            <person name="Zeng Q."/>
            <person name="Gargeya S."/>
            <person name="Fitzgerald M."/>
            <person name="Haas B."/>
            <person name="Abouelleil A."/>
            <person name="Alvarado L."/>
            <person name="Arachchi H.M."/>
            <person name="Berlin A."/>
            <person name="Chapman S.B."/>
            <person name="Gearin G."/>
            <person name="Goldberg J."/>
            <person name="Griggs A."/>
            <person name="Gujja S."/>
            <person name="Hansen M."/>
            <person name="Heiman D."/>
            <person name="Howarth C."/>
            <person name="Larimer J."/>
            <person name="Lui A."/>
            <person name="MacDonald P.J.P."/>
            <person name="McCowen C."/>
            <person name="Montmayeur A."/>
            <person name="Murphy C."/>
            <person name="Neiman D."/>
            <person name="Pearson M."/>
            <person name="Priest M."/>
            <person name="Roberts A."/>
            <person name="Saif S."/>
            <person name="Shea T."/>
            <person name="Sisk P."/>
            <person name="Stolte C."/>
            <person name="Sykes S."/>
            <person name="Wortman J."/>
            <person name="Nusbaum C."/>
            <person name="Birren B."/>
        </authorList>
    </citation>
    <scope>NUCLEOTIDE SEQUENCE</scope>
    <source>
        <strain evidence="1">ERTm3</strain>
    </source>
</reference>
<dbReference type="OrthoDB" id="2195759at2759"/>
<sequence length="590" mass="69014">MSIAALLDRLAYSLAGPYRKSFYSTLENCLSKKDVINNEVFLVRVYVMKMYCLSVDGYIQMALYLYESIKNQIHIITKYELEMIMARESLLITNRISELIEKSDLFKFDAFYIFNLLLMENNLKECKKYCLSLIKTHPNASMALLLQENTFTENTTLVILKMLLKRIQVSNSFICLLLNRNIPYDILKEYAVTNIIGKPLDIPSMLLLKKLVLIGVSIEEYGYTIDTLLDNLDDWDIYEYCLNKKIQVSEKSKKSINYLTYKISLKIEPESVVEYVKRSSNLDFILNRISKECENTKEHCLLSLKSVDPIRYTYLNNPEFDFYREYSAEKISIFKKYSNNLTDFIFLIGVLIKTKNPTGIIDALLLLLLKRKELPNNRYVQLLICSIYRYLSLYDCVVEEYKGLNAHTVQLECLSYLWSDLKVIYSNWLGIELSDELDKKYLNQRLLSIGSVNTNIIQLTENQEYNQLVSLLEYRNKIINSPAYMQIKENKFYPLSAPPSIESIIIKESRYVLEKIITYPKTDPNSVFITAQDIPQKFQKSEIVRIIKESVSIINSYTEIPEDIISKVMSIPDKQEYLWDAHIKKHQTHK</sequence>
<dbReference type="AlphaFoldDB" id="I3EID0"/>
<protein>
    <submittedName>
        <fullName evidence="1">Uncharacterized protein</fullName>
    </submittedName>
</protein>
<dbReference type="Proteomes" id="UP000002872">
    <property type="component" value="Unassembled WGS sequence"/>
</dbReference>
<dbReference type="EMBL" id="GL870877">
    <property type="protein sequence ID" value="EIJ88977.1"/>
    <property type="molecule type" value="Genomic_DNA"/>
</dbReference>
<organism evidence="1 2">
    <name type="scientific">Nematocida parisii (strain ERTm3)</name>
    <name type="common">Nematode killer fungus</name>
    <dbReference type="NCBI Taxonomy" id="935791"/>
    <lineage>
        <taxon>Eukaryota</taxon>
        <taxon>Fungi</taxon>
        <taxon>Fungi incertae sedis</taxon>
        <taxon>Microsporidia</taxon>
        <taxon>Nematocida</taxon>
    </lineage>
</organism>
<proteinExistence type="predicted"/>
<evidence type="ECO:0000313" key="1">
    <source>
        <dbReference type="EMBL" id="EIJ88977.1"/>
    </source>
</evidence>
<dbReference type="OMA" id="MIMARES"/>
<keyword evidence="2" id="KW-1185">Reference proteome</keyword>
<evidence type="ECO:0000313" key="2">
    <source>
        <dbReference type="Proteomes" id="UP000002872"/>
    </source>
</evidence>
<dbReference type="InParanoid" id="I3EID0"/>
<dbReference type="HOGENOM" id="CLU_462382_0_0_1"/>
<gene>
    <name evidence="1" type="ORF">NEQG_00796</name>
</gene>